<dbReference type="EMBL" id="RJJQ01000010">
    <property type="protein sequence ID" value="RNI21625.1"/>
    <property type="molecule type" value="Genomic_DNA"/>
</dbReference>
<evidence type="ECO:0000313" key="2">
    <source>
        <dbReference type="Proteomes" id="UP000271678"/>
    </source>
</evidence>
<protein>
    <submittedName>
        <fullName evidence="1">Uncharacterized protein</fullName>
    </submittedName>
</protein>
<organism evidence="1 2">
    <name type="scientific">Flexivirga caeni</name>
    <dbReference type="NCBI Taxonomy" id="2294115"/>
    <lineage>
        <taxon>Bacteria</taxon>
        <taxon>Bacillati</taxon>
        <taxon>Actinomycetota</taxon>
        <taxon>Actinomycetes</taxon>
        <taxon>Micrococcales</taxon>
        <taxon>Dermacoccaceae</taxon>
        <taxon>Flexivirga</taxon>
    </lineage>
</organism>
<evidence type="ECO:0000313" key="1">
    <source>
        <dbReference type="EMBL" id="RNI21625.1"/>
    </source>
</evidence>
<dbReference type="Proteomes" id="UP000271678">
    <property type="component" value="Unassembled WGS sequence"/>
</dbReference>
<sequence length="124" mass="13981">MWRLVEYAVVCVVPAAILVGCDKAVRAWINRDHPRRDTEPAPAPRDIARLSSDLTRLHVELEALRVSRAAARVHRLRATTLAYDDVLESCCIALQVTDGLPPREWSSVERLEVEATLEEAGLRW</sequence>
<comment type="caution">
    <text evidence="1">The sequence shown here is derived from an EMBL/GenBank/DDBJ whole genome shotgun (WGS) entry which is preliminary data.</text>
</comment>
<accession>A0A3M9M8T4</accession>
<reference evidence="1 2" key="1">
    <citation type="submission" date="2018-11" db="EMBL/GenBank/DDBJ databases">
        <title>Draft genome of Simplicispira Flexivirga sp. BO-16.</title>
        <authorList>
            <person name="Im W.T."/>
        </authorList>
    </citation>
    <scope>NUCLEOTIDE SEQUENCE [LARGE SCALE GENOMIC DNA]</scope>
    <source>
        <strain evidence="1 2">BO-16</strain>
    </source>
</reference>
<dbReference type="OrthoDB" id="4843798at2"/>
<gene>
    <name evidence="1" type="ORF">EFY87_10730</name>
</gene>
<dbReference type="PROSITE" id="PS51257">
    <property type="entry name" value="PROKAR_LIPOPROTEIN"/>
    <property type="match status" value="1"/>
</dbReference>
<proteinExistence type="predicted"/>
<name>A0A3M9M8T4_9MICO</name>
<dbReference type="RefSeq" id="WP_123271473.1">
    <property type="nucleotide sequence ID" value="NZ_RJJQ01000010.1"/>
</dbReference>
<dbReference type="AlphaFoldDB" id="A0A3M9M8T4"/>
<keyword evidence="2" id="KW-1185">Reference proteome</keyword>